<dbReference type="eggNOG" id="arCOG03052">
    <property type="taxonomic scope" value="Archaea"/>
</dbReference>
<feature type="domain" description="DUF7096" evidence="3">
    <location>
        <begin position="1"/>
        <end position="209"/>
    </location>
</feature>
<feature type="domain" description="Fibronectin-III type-like" evidence="1">
    <location>
        <begin position="333"/>
        <end position="404"/>
    </location>
</feature>
<dbReference type="EMBL" id="HF582854">
    <property type="protein sequence ID" value="CCQ35400.1"/>
    <property type="molecule type" value="Genomic_DNA"/>
</dbReference>
<proteinExistence type="predicted"/>
<evidence type="ECO:0000259" key="3">
    <source>
        <dbReference type="Pfam" id="PF23379"/>
    </source>
</evidence>
<dbReference type="Proteomes" id="UP000011867">
    <property type="component" value="Chromosome"/>
</dbReference>
<dbReference type="Pfam" id="PF23375">
    <property type="entry name" value="DUF7094"/>
    <property type="match status" value="1"/>
</dbReference>
<dbReference type="Pfam" id="PF23379">
    <property type="entry name" value="DUF7096"/>
    <property type="match status" value="1"/>
</dbReference>
<dbReference type="RefSeq" id="WP_015408249.1">
    <property type="nucleotide sequence ID" value="NC_020388.1"/>
</dbReference>
<dbReference type="InterPro" id="IPR055520">
    <property type="entry name" value="DUF7094"/>
</dbReference>
<accession>M1XNC8</accession>
<sequence>MDGTRALVFAFLLCVAPIGGVVVGAEGVGGPGELQETTADPDRSMTVLATPNTSEYLAPSAEGIERSGNHTAGLDVAAAVEADAGGLESAYLGETLERRYTSAASDAEHEAVVEDGVERLAARAGELRGTERTAIRQYNEGAIDARELLRTLTVVARVAGATVDRLEWLETRANRLEMDAEADRAATERAGLVPATGPVRTELAGAAAGSGSVRVYVETAGDGVVLAAIDRDDGTYLREAHDPSARDRRTQDQYGGSPLLALERMERIYPWVTENNLGVSASPIGPPFERVYRFSIPHPHGELETYLDSGSEAVAIEFQRNDLDSLPTQRSRTTANGLRLVVDTTRGGGPIGVSALDDATGDPLNARIELGGDPIGSTDGDRLWAVAPRGPVTVTAAHDGETVSLEASPS</sequence>
<dbReference type="HOGENOM" id="CLU_049558_1_0_2"/>
<evidence type="ECO:0000259" key="1">
    <source>
        <dbReference type="Pfam" id="PF23374"/>
    </source>
</evidence>
<reference evidence="4 5" key="1">
    <citation type="journal article" date="2013" name="Genome Announc.">
        <title>Genome of the haloarchaeon Natronomonas moolapensis, a neutrophilic member of a previously haloalkaliphilic genus.</title>
        <authorList>
            <person name="Dyall-Smith M.L."/>
            <person name="Pfeiffer F."/>
            <person name="Oberwinkler T."/>
            <person name="Klee K."/>
            <person name="Rampp M."/>
            <person name="Palm P."/>
            <person name="Gross K."/>
            <person name="Schuster S.C."/>
            <person name="Oesterhelt D."/>
        </authorList>
    </citation>
    <scope>NUCLEOTIDE SEQUENCE [LARGE SCALE GENOMIC DNA]</scope>
    <source>
        <strain evidence="5">DSM 18674 / JCM 14361 / 8.8.11</strain>
    </source>
</reference>
<organism evidence="4 5">
    <name type="scientific">Natronomonas moolapensis (strain DSM 18674 / CECT 7526 / JCM 14361 / 8.8.11)</name>
    <dbReference type="NCBI Taxonomy" id="268739"/>
    <lineage>
        <taxon>Archaea</taxon>
        <taxon>Methanobacteriati</taxon>
        <taxon>Methanobacteriota</taxon>
        <taxon>Stenosarchaea group</taxon>
        <taxon>Halobacteria</taxon>
        <taxon>Halobacteriales</taxon>
        <taxon>Natronomonadaceae</taxon>
        <taxon>Natronomonas</taxon>
    </lineage>
</organism>
<feature type="domain" description="DUF7094" evidence="2">
    <location>
        <begin position="215"/>
        <end position="327"/>
    </location>
</feature>
<dbReference type="OrthoDB" id="201701at2157"/>
<name>M1XNC8_NATM8</name>
<dbReference type="AlphaFoldDB" id="M1XNC8"/>
<dbReference type="InterPro" id="IPR056397">
    <property type="entry name" value="Fn3_arc"/>
</dbReference>
<evidence type="ECO:0000259" key="2">
    <source>
        <dbReference type="Pfam" id="PF23375"/>
    </source>
</evidence>
<dbReference type="GeneID" id="14650580"/>
<keyword evidence="5" id="KW-1185">Reference proteome</keyword>
<dbReference type="KEGG" id="nmo:Nmlp_1190"/>
<dbReference type="InterPro" id="IPR055522">
    <property type="entry name" value="DUF7096"/>
</dbReference>
<evidence type="ECO:0000313" key="5">
    <source>
        <dbReference type="Proteomes" id="UP000011867"/>
    </source>
</evidence>
<evidence type="ECO:0000313" key="4">
    <source>
        <dbReference type="EMBL" id="CCQ35400.1"/>
    </source>
</evidence>
<gene>
    <name evidence="4" type="ordered locus">Nmlp_1190</name>
</gene>
<dbReference type="STRING" id="268739.Nmlp_1190"/>
<protein>
    <submittedName>
        <fullName evidence="4">Uncharacterized protein</fullName>
    </submittedName>
</protein>
<dbReference type="Pfam" id="PF23374">
    <property type="entry name" value="Fn3_arc"/>
    <property type="match status" value="1"/>
</dbReference>